<proteinExistence type="predicted"/>
<comment type="pathway">
    <text evidence="2">Protein modification; protein ubiquitination.</text>
</comment>
<dbReference type="InterPro" id="IPR029071">
    <property type="entry name" value="Ubiquitin-like_domsf"/>
</dbReference>
<dbReference type="EMBL" id="JANAVB010027195">
    <property type="protein sequence ID" value="KAJ6818526.1"/>
    <property type="molecule type" value="Genomic_DNA"/>
</dbReference>
<evidence type="ECO:0000259" key="8">
    <source>
        <dbReference type="PROSITE" id="PS50053"/>
    </source>
</evidence>
<feature type="compositionally biased region" description="Low complexity" evidence="7">
    <location>
        <begin position="68"/>
        <end position="87"/>
    </location>
</feature>
<dbReference type="Proteomes" id="UP001140949">
    <property type="component" value="Unassembled WGS sequence"/>
</dbReference>
<keyword evidence="11" id="KW-1185">Reference proteome</keyword>
<name>A0AAX6FQ33_IRIPA</name>
<evidence type="ECO:0000259" key="9">
    <source>
        <dbReference type="PROSITE" id="PS50237"/>
    </source>
</evidence>
<evidence type="ECO:0000256" key="2">
    <source>
        <dbReference type="ARBA" id="ARBA00004906"/>
    </source>
</evidence>
<comment type="caution">
    <text evidence="10">The sequence shown here is derived from an EMBL/GenBank/DDBJ whole genome shotgun (WGS) entry which is preliminary data.</text>
</comment>
<dbReference type="GO" id="GO:0006511">
    <property type="term" value="P:ubiquitin-dependent protein catabolic process"/>
    <property type="evidence" value="ECO:0007669"/>
    <property type="project" value="TreeGrafter"/>
</dbReference>
<dbReference type="SUPFAM" id="SSF54236">
    <property type="entry name" value="Ubiquitin-like"/>
    <property type="match status" value="1"/>
</dbReference>
<dbReference type="Gene3D" id="3.30.2410.10">
    <property type="entry name" value="Hect, E3 ligase catalytic domain"/>
    <property type="match status" value="1"/>
</dbReference>
<organism evidence="10 11">
    <name type="scientific">Iris pallida</name>
    <name type="common">Sweet iris</name>
    <dbReference type="NCBI Taxonomy" id="29817"/>
    <lineage>
        <taxon>Eukaryota</taxon>
        <taxon>Viridiplantae</taxon>
        <taxon>Streptophyta</taxon>
        <taxon>Embryophyta</taxon>
        <taxon>Tracheophyta</taxon>
        <taxon>Spermatophyta</taxon>
        <taxon>Magnoliopsida</taxon>
        <taxon>Liliopsida</taxon>
        <taxon>Asparagales</taxon>
        <taxon>Iridaceae</taxon>
        <taxon>Iridoideae</taxon>
        <taxon>Irideae</taxon>
        <taxon>Iris</taxon>
    </lineage>
</organism>
<dbReference type="InterPro" id="IPR000626">
    <property type="entry name" value="Ubiquitin-like_dom"/>
</dbReference>
<dbReference type="PROSITE" id="PS50053">
    <property type="entry name" value="UBIQUITIN_2"/>
    <property type="match status" value="1"/>
</dbReference>
<feature type="active site" description="Glycyl thioester intermediate" evidence="6">
    <location>
        <position position="841"/>
    </location>
</feature>
<reference evidence="10" key="1">
    <citation type="journal article" date="2023" name="GigaByte">
        <title>Genome assembly of the bearded iris, Iris pallida Lam.</title>
        <authorList>
            <person name="Bruccoleri R.E."/>
            <person name="Oakeley E.J."/>
            <person name="Faust A.M.E."/>
            <person name="Altorfer M."/>
            <person name="Dessus-Babus S."/>
            <person name="Burckhardt D."/>
            <person name="Oertli M."/>
            <person name="Naumann U."/>
            <person name="Petersen F."/>
            <person name="Wong J."/>
        </authorList>
    </citation>
    <scope>NUCLEOTIDE SEQUENCE</scope>
    <source>
        <strain evidence="10">GSM-AAB239-AS_SAM_17_03QT</strain>
    </source>
</reference>
<dbReference type="InterPro" id="IPR035983">
    <property type="entry name" value="Hect_E3_ubiquitin_ligase"/>
</dbReference>
<feature type="domain" description="HECT" evidence="9">
    <location>
        <begin position="536"/>
        <end position="875"/>
    </location>
</feature>
<accession>A0AAX6FQ33</accession>
<dbReference type="PROSITE" id="PS50237">
    <property type="entry name" value="HECT"/>
    <property type="match status" value="1"/>
</dbReference>
<dbReference type="Gene3D" id="3.90.1750.10">
    <property type="entry name" value="Hect, E3 ligase catalytic domains"/>
    <property type="match status" value="1"/>
</dbReference>
<evidence type="ECO:0000256" key="4">
    <source>
        <dbReference type="ARBA" id="ARBA00022679"/>
    </source>
</evidence>
<dbReference type="SUPFAM" id="SSF56204">
    <property type="entry name" value="Hect, E3 ligase catalytic domain"/>
    <property type="match status" value="1"/>
</dbReference>
<evidence type="ECO:0000313" key="10">
    <source>
        <dbReference type="EMBL" id="KAJ6818526.1"/>
    </source>
</evidence>
<evidence type="ECO:0000256" key="6">
    <source>
        <dbReference type="PROSITE-ProRule" id="PRU00104"/>
    </source>
</evidence>
<dbReference type="FunFam" id="3.30.2410.10:FF:000020">
    <property type="entry name" value="E3 ubiquitin-protein ligase UPL5"/>
    <property type="match status" value="1"/>
</dbReference>
<dbReference type="PANTHER" id="PTHR11254:SF424">
    <property type="entry name" value="E3 UBIQUITIN-PROTEIN LIGASE UPL5"/>
    <property type="match status" value="1"/>
</dbReference>
<dbReference type="EC" id="2.3.2.26" evidence="3"/>
<dbReference type="GO" id="GO:0000209">
    <property type="term" value="P:protein polyubiquitination"/>
    <property type="evidence" value="ECO:0007669"/>
    <property type="project" value="TreeGrafter"/>
</dbReference>
<keyword evidence="5 6" id="KW-0833">Ubl conjugation pathway</keyword>
<evidence type="ECO:0000256" key="3">
    <source>
        <dbReference type="ARBA" id="ARBA00012485"/>
    </source>
</evidence>
<evidence type="ECO:0000256" key="7">
    <source>
        <dbReference type="SAM" id="MobiDB-lite"/>
    </source>
</evidence>
<dbReference type="Gene3D" id="3.10.20.90">
    <property type="entry name" value="Phosphatidylinositol 3-kinase Catalytic Subunit, Chain A, domain 1"/>
    <property type="match status" value="1"/>
</dbReference>
<dbReference type="InterPro" id="IPR000569">
    <property type="entry name" value="HECT_dom"/>
</dbReference>
<evidence type="ECO:0000313" key="11">
    <source>
        <dbReference type="Proteomes" id="UP001140949"/>
    </source>
</evidence>
<comment type="catalytic activity">
    <reaction evidence="1">
        <text>S-ubiquitinyl-[E2 ubiquitin-conjugating enzyme]-L-cysteine + [acceptor protein]-L-lysine = [E2 ubiquitin-conjugating enzyme]-L-cysteine + N(6)-ubiquitinyl-[acceptor protein]-L-lysine.</text>
        <dbReference type="EC" id="2.3.2.26"/>
    </reaction>
</comment>
<sequence length="875" mass="98285">MSRSRQNLNLNLLPSKRKLDDYAPLSSAETLAMGRHHLFSPSFSSPSPNPSPNPNPNSNPTRVRDDSSSPSSSSSSPESSSSSSSPSTVQFFVRTESKTVVVHSPRDSTIASVISAALRLSGAAEAAASPSQYRLIYLGRQLDFASTLSAAGVTRDATLHLAARLRSTRLPRSHRMVDDLLFSASCLLRSRPAPREIDALLLEFLASTPAAAHVAGGDDVDDTTVEHLSIFALAAVPAALVGLYLSDRPGCRLSAERAVRLFLRQAPEYVPKPAHLHCSVIVLQFCKLIAATCGRSDQLYVDSRSALALLMEPIASSYGSLRNLKLVVELYPFVSEVAGYMIEGIESEEIDVCPHNLSEFASFLAAMRTAIRQWLGGGGSGQISKSLLNDQNHPMQESWIHDLREVFIRLLRTVDECLRKYNDLPAEKGPEQGETVLAVLSGVHKFSKIYEDGHELLKEILVGRRDSVNALVRRAKRNEKLKWMLKYKDVTDFESRRNLTMMLFPEGKDDYERMHEMLIDRLQLLPESFEYIGQVEAQLLHGGLFVEFKNETATGPGVLREWFNLVCRALFNPQNVLFLQCPNDRRRFFPNPASVVDPLHLKYFGFCGRVIALALMHKMQLGVVFDRVFFLQLAGETITLEDVKDADPCLYMSCKKILEMDAQLLDSDALGLTFVREIEELGTQRAVELCPGGKDIVVNSKNREEYINLLIKHRFVTSTTEQVSHFARGFSDILSNSKLKMHFFLSLDLEDFDRMLGGSDGINVSDWRAHTEYSGYKVKDRIIGWFWKIVEGMSEEQRRVLLFFWTSVKYLPVDGFGGLSSKLYIYKTSDSQDRLPTSHTCFYRLCLPQYPSISVMRDRLQFITQEHVSCSFGMW</sequence>
<feature type="compositionally biased region" description="Pro residues" evidence="7">
    <location>
        <begin position="47"/>
        <end position="57"/>
    </location>
</feature>
<feature type="domain" description="Ubiquitin-like" evidence="8">
    <location>
        <begin position="89"/>
        <end position="168"/>
    </location>
</feature>
<dbReference type="InterPro" id="IPR050409">
    <property type="entry name" value="E3_ubiq-protein_ligase"/>
</dbReference>
<dbReference type="SMART" id="SM00119">
    <property type="entry name" value="HECTc"/>
    <property type="match status" value="1"/>
</dbReference>
<feature type="region of interest" description="Disordered" evidence="7">
    <location>
        <begin position="36"/>
        <end position="88"/>
    </location>
</feature>
<evidence type="ECO:0000256" key="5">
    <source>
        <dbReference type="ARBA" id="ARBA00022786"/>
    </source>
</evidence>
<dbReference type="Gene3D" id="3.30.2160.10">
    <property type="entry name" value="Hect, E3 ligase catalytic domain"/>
    <property type="match status" value="1"/>
</dbReference>
<dbReference type="Pfam" id="PF00632">
    <property type="entry name" value="HECT"/>
    <property type="match status" value="1"/>
</dbReference>
<gene>
    <name evidence="10" type="ORF">M6B38_406320</name>
</gene>
<feature type="region of interest" description="Disordered" evidence="7">
    <location>
        <begin position="1"/>
        <end position="21"/>
    </location>
</feature>
<protein>
    <recommendedName>
        <fullName evidence="3">HECT-type E3 ubiquitin transferase</fullName>
        <ecNumber evidence="3">2.3.2.26</ecNumber>
    </recommendedName>
</protein>
<reference evidence="10" key="2">
    <citation type="submission" date="2023-04" db="EMBL/GenBank/DDBJ databases">
        <authorList>
            <person name="Bruccoleri R.E."/>
            <person name="Oakeley E.J."/>
            <person name="Faust A.-M."/>
            <person name="Dessus-Babus S."/>
            <person name="Altorfer M."/>
            <person name="Burckhardt D."/>
            <person name="Oertli M."/>
            <person name="Naumann U."/>
            <person name="Petersen F."/>
            <person name="Wong J."/>
        </authorList>
    </citation>
    <scope>NUCLEOTIDE SEQUENCE</scope>
    <source>
        <strain evidence="10">GSM-AAB239-AS_SAM_17_03QT</strain>
        <tissue evidence="10">Leaf</tissue>
    </source>
</reference>
<keyword evidence="4" id="KW-0808">Transferase</keyword>
<dbReference type="AlphaFoldDB" id="A0AAX6FQ33"/>
<dbReference type="GO" id="GO:0061630">
    <property type="term" value="F:ubiquitin protein ligase activity"/>
    <property type="evidence" value="ECO:0007669"/>
    <property type="project" value="UniProtKB-EC"/>
</dbReference>
<dbReference type="PANTHER" id="PTHR11254">
    <property type="entry name" value="HECT DOMAIN UBIQUITIN-PROTEIN LIGASE"/>
    <property type="match status" value="1"/>
</dbReference>
<dbReference type="GO" id="GO:0005737">
    <property type="term" value="C:cytoplasm"/>
    <property type="evidence" value="ECO:0007669"/>
    <property type="project" value="TreeGrafter"/>
</dbReference>
<evidence type="ECO:0000256" key="1">
    <source>
        <dbReference type="ARBA" id="ARBA00000885"/>
    </source>
</evidence>
<dbReference type="CDD" id="cd00078">
    <property type="entry name" value="HECTc"/>
    <property type="match status" value="1"/>
</dbReference>